<keyword evidence="4" id="KW-1185">Reference proteome</keyword>
<accession>A0ABN2DFK7</accession>
<evidence type="ECO:0008006" key="5">
    <source>
        <dbReference type="Google" id="ProtNLM"/>
    </source>
</evidence>
<evidence type="ECO:0000313" key="3">
    <source>
        <dbReference type="EMBL" id="GAA1574332.1"/>
    </source>
</evidence>
<feature type="transmembrane region" description="Helical" evidence="2">
    <location>
        <begin position="222"/>
        <end position="243"/>
    </location>
</feature>
<feature type="region of interest" description="Disordered" evidence="1">
    <location>
        <begin position="327"/>
        <end position="346"/>
    </location>
</feature>
<keyword evidence="2" id="KW-0812">Transmembrane</keyword>
<feature type="transmembrane region" description="Helical" evidence="2">
    <location>
        <begin position="263"/>
        <end position="285"/>
    </location>
</feature>
<feature type="region of interest" description="Disordered" evidence="1">
    <location>
        <begin position="379"/>
        <end position="434"/>
    </location>
</feature>
<reference evidence="3 4" key="1">
    <citation type="journal article" date="2019" name="Int. J. Syst. Evol. Microbiol.">
        <title>The Global Catalogue of Microorganisms (GCM) 10K type strain sequencing project: providing services to taxonomists for standard genome sequencing and annotation.</title>
        <authorList>
            <consortium name="The Broad Institute Genomics Platform"/>
            <consortium name="The Broad Institute Genome Sequencing Center for Infectious Disease"/>
            <person name="Wu L."/>
            <person name="Ma J."/>
        </authorList>
    </citation>
    <scope>NUCLEOTIDE SEQUENCE [LARGE SCALE GENOMIC DNA]</scope>
    <source>
        <strain evidence="3 4">JCM 14304</strain>
    </source>
</reference>
<evidence type="ECO:0000313" key="4">
    <source>
        <dbReference type="Proteomes" id="UP001500190"/>
    </source>
</evidence>
<organism evidence="3 4">
    <name type="scientific">Kribbella karoonensis</name>
    <dbReference type="NCBI Taxonomy" id="324851"/>
    <lineage>
        <taxon>Bacteria</taxon>
        <taxon>Bacillati</taxon>
        <taxon>Actinomycetota</taxon>
        <taxon>Actinomycetes</taxon>
        <taxon>Propionibacteriales</taxon>
        <taxon>Kribbellaceae</taxon>
        <taxon>Kribbella</taxon>
    </lineage>
</organism>
<keyword evidence="2" id="KW-1133">Transmembrane helix</keyword>
<sequence length="434" mass="42548">MCGKMDLGCYIKDGFQSVATNAVDQLRQEVSKGALSTLDSMTFWLRPDTPAVANEQTWANSPTVEFLHSSLLGVTGAVFAVAIIIAGMRIAWEQRAKPLQDLLKTMLTFVVVAGMGTATLQLLISWSDGFSVAIIDKVAHGMSLASAFGGPVSGDGKVQSLVADSMPAVLAILSSLMVIVASLIQIVLMLVRSALLVLLAGAFPLAAAATNTEIGRNWFRKFCGWSLAFVAYKPAAALVYAAAMKVGHDHAAAGGSGGNADNGVVPAMTGMMMLLLAIVALPALLRFMVPVTAAVAGGGSATGSSVADPGGMATGAVNVGSSAGGSARGAAGATAGSTGGGGGATGAALAGGKAAGAVAGPAGVGLAAARKAAGGVAGAASHSAGESGGGAVTTPSASGPMAGRSGSRSSRLSHSQESSAQDRTPEPVGPIGAG</sequence>
<feature type="transmembrane region" description="Helical" evidence="2">
    <location>
        <begin position="161"/>
        <end position="184"/>
    </location>
</feature>
<dbReference type="Proteomes" id="UP001500190">
    <property type="component" value="Unassembled WGS sequence"/>
</dbReference>
<dbReference type="EMBL" id="BAAAND010000003">
    <property type="protein sequence ID" value="GAA1574332.1"/>
    <property type="molecule type" value="Genomic_DNA"/>
</dbReference>
<dbReference type="Pfam" id="PF19590">
    <property type="entry name" value="TrbL_3"/>
    <property type="match status" value="1"/>
</dbReference>
<dbReference type="RefSeq" id="WP_344188854.1">
    <property type="nucleotide sequence ID" value="NZ_BAAAND010000003.1"/>
</dbReference>
<dbReference type="InterPro" id="IPR045782">
    <property type="entry name" value="TrbL_3"/>
</dbReference>
<comment type="caution">
    <text evidence="3">The sequence shown here is derived from an EMBL/GenBank/DDBJ whole genome shotgun (WGS) entry which is preliminary data.</text>
</comment>
<evidence type="ECO:0000256" key="2">
    <source>
        <dbReference type="SAM" id="Phobius"/>
    </source>
</evidence>
<evidence type="ECO:0000256" key="1">
    <source>
        <dbReference type="SAM" id="MobiDB-lite"/>
    </source>
</evidence>
<keyword evidence="2" id="KW-0472">Membrane</keyword>
<name>A0ABN2DFK7_9ACTN</name>
<protein>
    <recommendedName>
        <fullName evidence="5">TrbL/VirB6 plasmid conjugal transfer protein</fullName>
    </recommendedName>
</protein>
<feature type="transmembrane region" description="Helical" evidence="2">
    <location>
        <begin position="190"/>
        <end position="210"/>
    </location>
</feature>
<feature type="compositionally biased region" description="Low complexity" evidence="1">
    <location>
        <begin position="396"/>
        <end position="419"/>
    </location>
</feature>
<proteinExistence type="predicted"/>
<feature type="transmembrane region" description="Helical" evidence="2">
    <location>
        <begin position="66"/>
        <end position="90"/>
    </location>
</feature>
<feature type="transmembrane region" description="Helical" evidence="2">
    <location>
        <begin position="102"/>
        <end position="124"/>
    </location>
</feature>
<gene>
    <name evidence="3" type="ORF">GCM10009742_16660</name>
</gene>